<sequence length="122" mass="13531">MVDVVSTLRAAHAQLIAQNPVTVTVVRSDRQDDGAGGWIEQTRSWTVELRLVPEHTQPTIQTNEAGVIGLTGWSFYAPWDADIQEDDEFTTDSGRRFNVIRVEPRSFNGLVYAVNGSAQEVT</sequence>
<dbReference type="OrthoDB" id="9989572at2"/>
<proteinExistence type="predicted"/>
<keyword evidence="2" id="KW-1185">Reference proteome</keyword>
<dbReference type="AlphaFoldDB" id="A0A1I7FVY0"/>
<dbReference type="RefSeq" id="WP_074949120.1">
    <property type="nucleotide sequence ID" value="NZ_FPBV01000001.1"/>
</dbReference>
<evidence type="ECO:0000313" key="2">
    <source>
        <dbReference type="Proteomes" id="UP000183508"/>
    </source>
</evidence>
<evidence type="ECO:0008006" key="3">
    <source>
        <dbReference type="Google" id="ProtNLM"/>
    </source>
</evidence>
<dbReference type="Proteomes" id="UP000183508">
    <property type="component" value="Unassembled WGS sequence"/>
</dbReference>
<name>A0A1I7FVY0_9BACL</name>
<dbReference type="STRING" id="392015.SAMN05421543_101479"/>
<accession>A0A1I7FVY0</accession>
<organism evidence="1 2">
    <name type="scientific">Alicyclobacillus macrosporangiidus</name>
    <dbReference type="NCBI Taxonomy" id="392015"/>
    <lineage>
        <taxon>Bacteria</taxon>
        <taxon>Bacillati</taxon>
        <taxon>Bacillota</taxon>
        <taxon>Bacilli</taxon>
        <taxon>Bacillales</taxon>
        <taxon>Alicyclobacillaceae</taxon>
        <taxon>Alicyclobacillus</taxon>
    </lineage>
</organism>
<reference evidence="2" key="1">
    <citation type="submission" date="2016-10" db="EMBL/GenBank/DDBJ databases">
        <authorList>
            <person name="Varghese N."/>
        </authorList>
    </citation>
    <scope>NUCLEOTIDE SEQUENCE [LARGE SCALE GENOMIC DNA]</scope>
    <source>
        <strain evidence="2">DSM 17980</strain>
    </source>
</reference>
<evidence type="ECO:0000313" key="1">
    <source>
        <dbReference type="EMBL" id="SFU40355.1"/>
    </source>
</evidence>
<gene>
    <name evidence="1" type="ORF">SAMN05421543_101479</name>
</gene>
<dbReference type="EMBL" id="FPBV01000001">
    <property type="protein sequence ID" value="SFU40355.1"/>
    <property type="molecule type" value="Genomic_DNA"/>
</dbReference>
<protein>
    <recommendedName>
        <fullName evidence="3">Phage head-tail joining protein</fullName>
    </recommendedName>
</protein>